<name>A0A3G5ACZ7_9VIRU</name>
<proteinExistence type="predicted"/>
<reference evidence="1" key="1">
    <citation type="submission" date="2018-10" db="EMBL/GenBank/DDBJ databases">
        <title>Hidden diversity of soil giant viruses.</title>
        <authorList>
            <person name="Schulz F."/>
            <person name="Alteio L."/>
            <person name="Goudeau D."/>
            <person name="Ryan E.M."/>
            <person name="Malmstrom R.R."/>
            <person name="Blanchard J."/>
            <person name="Woyke T."/>
        </authorList>
    </citation>
    <scope>NUCLEOTIDE SEQUENCE</scope>
    <source>
        <strain evidence="1">HYV1</strain>
    </source>
</reference>
<dbReference type="EMBL" id="MK072387">
    <property type="protein sequence ID" value="AYV83229.1"/>
    <property type="molecule type" value="Genomic_DNA"/>
</dbReference>
<protein>
    <submittedName>
        <fullName evidence="1">Uncharacterized protein</fullName>
    </submittedName>
</protein>
<gene>
    <name evidence="1" type="ORF">Hyperionvirus5_35</name>
</gene>
<organism evidence="1">
    <name type="scientific">Hyperionvirus sp</name>
    <dbReference type="NCBI Taxonomy" id="2487770"/>
    <lineage>
        <taxon>Viruses</taxon>
        <taxon>Varidnaviria</taxon>
        <taxon>Bamfordvirae</taxon>
        <taxon>Nucleocytoviricota</taxon>
        <taxon>Megaviricetes</taxon>
        <taxon>Imitervirales</taxon>
        <taxon>Mimiviridae</taxon>
        <taxon>Klosneuvirinae</taxon>
    </lineage>
</organism>
<evidence type="ECO:0000313" key="1">
    <source>
        <dbReference type="EMBL" id="AYV83229.1"/>
    </source>
</evidence>
<sequence length="48" mass="5823">MDNARIHHYKKLKEYLANKGVQNKIIYNVHIIRNTIRSNIFSELLRKK</sequence>
<accession>A0A3G5ACZ7</accession>